<reference evidence="2" key="1">
    <citation type="submission" date="2021-01" db="EMBL/GenBank/DDBJ databases">
        <title>Whole genome shotgun sequence of Actinoplanes rishiriensis NBRC 108556.</title>
        <authorList>
            <person name="Komaki H."/>
            <person name="Tamura T."/>
        </authorList>
    </citation>
    <scope>NUCLEOTIDE SEQUENCE</scope>
    <source>
        <strain evidence="2">NBRC 108556</strain>
    </source>
</reference>
<feature type="region of interest" description="Disordered" evidence="1">
    <location>
        <begin position="1"/>
        <end position="53"/>
    </location>
</feature>
<dbReference type="Proteomes" id="UP000636960">
    <property type="component" value="Unassembled WGS sequence"/>
</dbReference>
<dbReference type="RefSeq" id="WP_203787532.1">
    <property type="nucleotide sequence ID" value="NZ_BOMV01000080.1"/>
</dbReference>
<name>A0A919K3K1_9ACTN</name>
<evidence type="ECO:0000313" key="2">
    <source>
        <dbReference type="EMBL" id="GIF00126.1"/>
    </source>
</evidence>
<evidence type="ECO:0008006" key="4">
    <source>
        <dbReference type="Google" id="ProtNLM"/>
    </source>
</evidence>
<comment type="caution">
    <text evidence="2">The sequence shown here is derived from an EMBL/GenBank/DDBJ whole genome shotgun (WGS) entry which is preliminary data.</text>
</comment>
<proteinExistence type="predicted"/>
<evidence type="ECO:0000313" key="3">
    <source>
        <dbReference type="Proteomes" id="UP000636960"/>
    </source>
</evidence>
<keyword evidence="3" id="KW-1185">Reference proteome</keyword>
<gene>
    <name evidence="2" type="ORF">Ari01nite_75900</name>
</gene>
<dbReference type="AlphaFoldDB" id="A0A919K3K1"/>
<feature type="compositionally biased region" description="Low complexity" evidence="1">
    <location>
        <begin position="18"/>
        <end position="53"/>
    </location>
</feature>
<protein>
    <recommendedName>
        <fullName evidence="4">Bacterial CdiA-CT RNAse A domain-containing protein</fullName>
    </recommendedName>
</protein>
<dbReference type="EMBL" id="BOMV01000080">
    <property type="protein sequence ID" value="GIF00126.1"/>
    <property type="molecule type" value="Genomic_DNA"/>
</dbReference>
<organism evidence="2 3">
    <name type="scientific">Paractinoplanes rishiriensis</name>
    <dbReference type="NCBI Taxonomy" id="1050105"/>
    <lineage>
        <taxon>Bacteria</taxon>
        <taxon>Bacillati</taxon>
        <taxon>Actinomycetota</taxon>
        <taxon>Actinomycetes</taxon>
        <taxon>Micromonosporales</taxon>
        <taxon>Micromonosporaceae</taxon>
        <taxon>Paractinoplanes</taxon>
    </lineage>
</organism>
<evidence type="ECO:0000256" key="1">
    <source>
        <dbReference type="SAM" id="MobiDB-lite"/>
    </source>
</evidence>
<accession>A0A919K3K1</accession>
<sequence length="218" mass="23824">MTGRPRRPHGGGNPPRPTTVAQAQQTTAQVAHAGRASGTASAPPAPSSQTGGAALAAIMDRYERLGDEPPRFNIARNDDAYKAYGAHTIDRHSPDLPLPRDPTSKTIEGRVYADKGWKDAVNRSYRWTDPSTMNREINEYVRQNWETIRGDLALSGFHEGTFDAGHRVGEGYYNKGMWGAGPRQAEYGETSQVVVRVRLVPDSDPPEPFIVSAFPGLL</sequence>